<dbReference type="PROSITE" id="PS00194">
    <property type="entry name" value="THIOREDOXIN_1"/>
    <property type="match status" value="2"/>
</dbReference>
<evidence type="ECO:0000313" key="16">
    <source>
        <dbReference type="Proteomes" id="UP000094285"/>
    </source>
</evidence>
<dbReference type="Pfam" id="PF00085">
    <property type="entry name" value="Thioredoxin"/>
    <property type="match status" value="2"/>
</dbReference>
<dbReference type="EMBL" id="KV453910">
    <property type="protein sequence ID" value="ODV80585.1"/>
    <property type="molecule type" value="Genomic_DNA"/>
</dbReference>
<dbReference type="InterPro" id="IPR013766">
    <property type="entry name" value="Thioredoxin_domain"/>
</dbReference>
<keyword evidence="12" id="KW-0175">Coiled coil</keyword>
<dbReference type="InterPro" id="IPR017937">
    <property type="entry name" value="Thioredoxin_CS"/>
</dbReference>
<dbReference type="Gene3D" id="3.40.30.10">
    <property type="entry name" value="Glutaredoxin"/>
    <property type="match status" value="4"/>
</dbReference>
<evidence type="ECO:0000256" key="11">
    <source>
        <dbReference type="PIRSR" id="PIRSR605792-51"/>
    </source>
</evidence>
<dbReference type="CDD" id="cd02982">
    <property type="entry name" value="PDI_b'_family"/>
    <property type="match status" value="1"/>
</dbReference>
<dbReference type="Pfam" id="PF13848">
    <property type="entry name" value="Thioredoxin_6"/>
    <property type="match status" value="1"/>
</dbReference>
<feature type="coiled-coil region" evidence="12">
    <location>
        <begin position="520"/>
        <end position="547"/>
    </location>
</feature>
<dbReference type="Proteomes" id="UP000094285">
    <property type="component" value="Unassembled WGS sequence"/>
</dbReference>
<evidence type="ECO:0000256" key="6">
    <source>
        <dbReference type="ARBA" id="ARBA00022737"/>
    </source>
</evidence>
<keyword evidence="9 15" id="KW-0413">Isomerase</keyword>
<keyword evidence="16" id="KW-1185">Reference proteome</keyword>
<evidence type="ECO:0000256" key="8">
    <source>
        <dbReference type="ARBA" id="ARBA00023157"/>
    </source>
</evidence>
<dbReference type="STRING" id="984487.A0A1E4SM69"/>
<dbReference type="CDD" id="cd02995">
    <property type="entry name" value="PDI_a_PDI_a'_C"/>
    <property type="match status" value="1"/>
</dbReference>
<dbReference type="GO" id="GO:0006457">
    <property type="term" value="P:protein folding"/>
    <property type="evidence" value="ECO:0007669"/>
    <property type="project" value="TreeGrafter"/>
</dbReference>
<keyword evidence="6" id="KW-0677">Repeat</keyword>
<gene>
    <name evidence="15" type="ORF">CANTADRAFT_4609</name>
</gene>
<comment type="similarity">
    <text evidence="3">Belongs to the protein disulfide isomerase family.</text>
</comment>
<dbReference type="RefSeq" id="XP_020065707.1">
    <property type="nucleotide sequence ID" value="XM_020209291.1"/>
</dbReference>
<dbReference type="SUPFAM" id="SSF52833">
    <property type="entry name" value="Thioredoxin-like"/>
    <property type="match status" value="4"/>
</dbReference>
<dbReference type="PROSITE" id="PS51352">
    <property type="entry name" value="THIOREDOXIN_2"/>
    <property type="match status" value="2"/>
</dbReference>
<feature type="domain" description="Thioredoxin" evidence="14">
    <location>
        <begin position="371"/>
        <end position="507"/>
    </location>
</feature>
<sequence>MKFWKFSSQALATLLSVVTLAQASGPTDGEAAADPNSAVVKLTTATFKTFLDENPLVLAEFFAPWCGYCKLLGPEFSKAADSLNESHPNIKLAQIDCTEEEQLCLEHGIRGYPTLKLARGSEATEDYDGPREADGIVDYMIKQTLPAVQEAATLIAFNELASHETKPYVVQIGSTSETSEIFEKVAKQFRKDHLFLSADKSFVDGLKKKFSGIKNDFKKPTYLVVHPDNDKEPIVFDEELSLEALSEFIKREVVPLFGDINGDTYMTYMASPLPLAYYFYNTKDQRADVAPLFTKLGKEFRGKINFVGLDASLFGKHAETINMNPEITPLFAIHTTSNDKKYGVNQTEFPEGPSQKVIEKFVRDYFADKLSPIIKSQPLPTEEEIASTPVVQLVAHNHDDVVKDVTKDVFVKYYAPWCGHCKKLAPTWEELAELYDSKNADSQVVIANLDHSSNDVTTPVQIEGYPTLLLYPANGEIDEKTGLRTPIVFSDNRELESLIKFIKEKGAHGVDGHELKSRQVEIEEEDEETLVDKVEEVLEEAKEVEHDEL</sequence>
<dbReference type="PANTHER" id="PTHR18929:SF132">
    <property type="entry name" value="PROTEIN DISULFIDE-ISOMERASE A3"/>
    <property type="match status" value="1"/>
</dbReference>
<dbReference type="FunFam" id="3.40.30.10:FF:000139">
    <property type="entry name" value="Protein disulfide-isomerase"/>
    <property type="match status" value="1"/>
</dbReference>
<feature type="disulfide bond" description="Redox-active" evidence="11">
    <location>
        <begin position="66"/>
        <end position="69"/>
    </location>
</feature>
<comment type="subcellular location">
    <subcellularLocation>
        <location evidence="2">Endoplasmic reticulum lumen</location>
    </subcellularLocation>
</comment>
<evidence type="ECO:0000256" key="2">
    <source>
        <dbReference type="ARBA" id="ARBA00004319"/>
    </source>
</evidence>
<dbReference type="InterPro" id="IPR036249">
    <property type="entry name" value="Thioredoxin-like_sf"/>
</dbReference>
<evidence type="ECO:0000256" key="7">
    <source>
        <dbReference type="ARBA" id="ARBA00022824"/>
    </source>
</evidence>
<dbReference type="InterPro" id="IPR005792">
    <property type="entry name" value="Prot_disulphide_isomerase"/>
</dbReference>
<dbReference type="NCBIfam" id="TIGR01130">
    <property type="entry name" value="ER_PDI_fam"/>
    <property type="match status" value="1"/>
</dbReference>
<dbReference type="OrthoDB" id="427280at2759"/>
<protein>
    <recommendedName>
        <fullName evidence="4">protein disulfide-isomerase</fullName>
        <ecNumber evidence="4">5.3.4.1</ecNumber>
    </recommendedName>
</protein>
<evidence type="ECO:0000256" key="9">
    <source>
        <dbReference type="ARBA" id="ARBA00023235"/>
    </source>
</evidence>
<evidence type="ECO:0000256" key="4">
    <source>
        <dbReference type="ARBA" id="ARBA00012723"/>
    </source>
</evidence>
<feature type="signal peptide" evidence="13">
    <location>
        <begin position="1"/>
        <end position="23"/>
    </location>
</feature>
<dbReference type="EC" id="5.3.4.1" evidence="4"/>
<feature type="disulfide bond" description="Redox-active" evidence="11">
    <location>
        <begin position="418"/>
        <end position="421"/>
    </location>
</feature>
<dbReference type="GO" id="GO:0003756">
    <property type="term" value="F:protein disulfide isomerase activity"/>
    <property type="evidence" value="ECO:0007669"/>
    <property type="project" value="UniProtKB-EC"/>
</dbReference>
<reference evidence="16" key="1">
    <citation type="submission" date="2016-05" db="EMBL/GenBank/DDBJ databases">
        <title>Comparative genomics of biotechnologically important yeasts.</title>
        <authorList>
            <consortium name="DOE Joint Genome Institute"/>
            <person name="Riley R."/>
            <person name="Haridas S."/>
            <person name="Wolfe K.H."/>
            <person name="Lopes M.R."/>
            <person name="Hittinger C.T."/>
            <person name="Goker M."/>
            <person name="Salamov A."/>
            <person name="Wisecaver J."/>
            <person name="Long T.M."/>
            <person name="Aerts A.L."/>
            <person name="Barry K."/>
            <person name="Choi C."/>
            <person name="Clum A."/>
            <person name="Coughlan A.Y."/>
            <person name="Deshpande S."/>
            <person name="Douglass A.P."/>
            <person name="Hanson S.J."/>
            <person name="Klenk H.-P."/>
            <person name="Labutti K."/>
            <person name="Lapidus A."/>
            <person name="Lindquist E."/>
            <person name="Lipzen A."/>
            <person name="Meier-Kolthoff J.P."/>
            <person name="Ohm R.A."/>
            <person name="Otillar R.P."/>
            <person name="Pangilinan J."/>
            <person name="Peng Y."/>
            <person name="Rokas A."/>
            <person name="Rosa C.A."/>
            <person name="Scheuner C."/>
            <person name="Sibirny A.A."/>
            <person name="Slot J.C."/>
            <person name="Stielow J.B."/>
            <person name="Sun H."/>
            <person name="Kurtzman C.P."/>
            <person name="Blackwell M."/>
            <person name="Grigoriev I.V."/>
            <person name="Jeffries T.W."/>
        </authorList>
    </citation>
    <scope>NUCLEOTIDE SEQUENCE [LARGE SCALE GENOMIC DNA]</scope>
    <source>
        <strain evidence="16">NRRL Y-17324</strain>
    </source>
</reference>
<proteinExistence type="inferred from homology"/>
<dbReference type="PANTHER" id="PTHR18929">
    <property type="entry name" value="PROTEIN DISULFIDE ISOMERASE"/>
    <property type="match status" value="1"/>
</dbReference>
<dbReference type="AlphaFoldDB" id="A0A1E4SM69"/>
<comment type="catalytic activity">
    <reaction evidence="1">
        <text>Catalyzes the rearrangement of -S-S- bonds in proteins.</text>
        <dbReference type="EC" id="5.3.4.1"/>
    </reaction>
</comment>
<dbReference type="GO" id="GO:0034976">
    <property type="term" value="P:response to endoplasmic reticulum stress"/>
    <property type="evidence" value="ECO:0007669"/>
    <property type="project" value="TreeGrafter"/>
</dbReference>
<dbReference type="FunFam" id="3.40.30.10:FF:000017">
    <property type="entry name" value="Protein disulfide-isomerase A4"/>
    <property type="match status" value="1"/>
</dbReference>
<accession>A0A1E4SM69</accession>
<name>A0A1E4SM69_9ASCO</name>
<evidence type="ECO:0000256" key="12">
    <source>
        <dbReference type="SAM" id="Coils"/>
    </source>
</evidence>
<keyword evidence="10 11" id="KW-0676">Redox-active center</keyword>
<organism evidence="15 16">
    <name type="scientific">Suhomyces tanzawaensis NRRL Y-17324</name>
    <dbReference type="NCBI Taxonomy" id="984487"/>
    <lineage>
        <taxon>Eukaryota</taxon>
        <taxon>Fungi</taxon>
        <taxon>Dikarya</taxon>
        <taxon>Ascomycota</taxon>
        <taxon>Saccharomycotina</taxon>
        <taxon>Pichiomycetes</taxon>
        <taxon>Debaryomycetaceae</taxon>
        <taxon>Suhomyces</taxon>
    </lineage>
</organism>
<feature type="domain" description="Thioredoxin" evidence="14">
    <location>
        <begin position="9"/>
        <end position="146"/>
    </location>
</feature>
<evidence type="ECO:0000256" key="5">
    <source>
        <dbReference type="ARBA" id="ARBA00022729"/>
    </source>
</evidence>
<dbReference type="GO" id="GO:0005788">
    <property type="term" value="C:endoplasmic reticulum lumen"/>
    <property type="evidence" value="ECO:0007669"/>
    <property type="project" value="UniProtKB-SubCell"/>
</dbReference>
<evidence type="ECO:0000256" key="10">
    <source>
        <dbReference type="ARBA" id="ARBA00023284"/>
    </source>
</evidence>
<evidence type="ECO:0000313" key="15">
    <source>
        <dbReference type="EMBL" id="ODV80585.1"/>
    </source>
</evidence>
<evidence type="ECO:0000256" key="3">
    <source>
        <dbReference type="ARBA" id="ARBA00006347"/>
    </source>
</evidence>
<evidence type="ECO:0000256" key="13">
    <source>
        <dbReference type="SAM" id="SignalP"/>
    </source>
</evidence>
<feature type="chain" id="PRO_5009162835" description="protein disulfide-isomerase" evidence="13">
    <location>
        <begin position="24"/>
        <end position="549"/>
    </location>
</feature>
<dbReference type="GeneID" id="30983427"/>
<keyword evidence="7" id="KW-0256">Endoplasmic reticulum</keyword>
<keyword evidence="8 11" id="KW-1015">Disulfide bond</keyword>
<keyword evidence="5 13" id="KW-0732">Signal</keyword>
<dbReference type="CDD" id="cd02961">
    <property type="entry name" value="PDI_a_family"/>
    <property type="match status" value="1"/>
</dbReference>
<evidence type="ECO:0000256" key="1">
    <source>
        <dbReference type="ARBA" id="ARBA00001182"/>
    </source>
</evidence>
<dbReference type="CDD" id="cd02981">
    <property type="entry name" value="PDI_b_family"/>
    <property type="match status" value="1"/>
</dbReference>
<dbReference type="PRINTS" id="PR00421">
    <property type="entry name" value="THIOREDOXIN"/>
</dbReference>
<evidence type="ECO:0000259" key="14">
    <source>
        <dbReference type="PROSITE" id="PS51352"/>
    </source>
</evidence>